<evidence type="ECO:0008006" key="5">
    <source>
        <dbReference type="Google" id="ProtNLM"/>
    </source>
</evidence>
<evidence type="ECO:0000259" key="2">
    <source>
        <dbReference type="PROSITE" id="PS50822"/>
    </source>
</evidence>
<dbReference type="PROSITE" id="PS50822">
    <property type="entry name" value="PIWI"/>
    <property type="match status" value="1"/>
</dbReference>
<feature type="domain" description="Piwi" evidence="2">
    <location>
        <begin position="504"/>
        <end position="809"/>
    </location>
</feature>
<dbReference type="STRING" id="1036808.A0A0C3DNN9"/>
<accession>A0A0C3DNN9</accession>
<evidence type="ECO:0000313" key="3">
    <source>
        <dbReference type="EMBL" id="KIM57606.1"/>
    </source>
</evidence>
<dbReference type="InterPro" id="IPR036397">
    <property type="entry name" value="RNaseH_sf"/>
</dbReference>
<dbReference type="Gene3D" id="3.40.50.2300">
    <property type="match status" value="1"/>
</dbReference>
<dbReference type="GO" id="GO:0003723">
    <property type="term" value="F:RNA binding"/>
    <property type="evidence" value="ECO:0007669"/>
    <property type="project" value="InterPro"/>
</dbReference>
<proteinExistence type="predicted"/>
<feature type="domain" description="PAZ" evidence="1">
    <location>
        <begin position="223"/>
        <end position="332"/>
    </location>
</feature>
<dbReference type="InterPro" id="IPR003100">
    <property type="entry name" value="PAZ_dom"/>
</dbReference>
<dbReference type="PANTHER" id="PTHR22891">
    <property type="entry name" value="EUKARYOTIC TRANSLATION INITIATION FACTOR 2C"/>
    <property type="match status" value="1"/>
</dbReference>
<dbReference type="CDD" id="cd02846">
    <property type="entry name" value="PAZ_argonaute_like"/>
    <property type="match status" value="1"/>
</dbReference>
<dbReference type="AlphaFoldDB" id="A0A0C3DNN9"/>
<dbReference type="OrthoDB" id="10252740at2759"/>
<keyword evidence="4" id="KW-1185">Reference proteome</keyword>
<dbReference type="InterPro" id="IPR014811">
    <property type="entry name" value="ArgoL1"/>
</dbReference>
<dbReference type="InterPro" id="IPR032473">
    <property type="entry name" value="Argonaute_Mid_dom"/>
</dbReference>
<name>A0A0C3DNN9_9AGAM</name>
<dbReference type="InParanoid" id="A0A0C3DNN9"/>
<reference evidence="4" key="2">
    <citation type="submission" date="2015-01" db="EMBL/GenBank/DDBJ databases">
        <title>Evolutionary Origins and Diversification of the Mycorrhizal Mutualists.</title>
        <authorList>
            <consortium name="DOE Joint Genome Institute"/>
            <consortium name="Mycorrhizal Genomics Consortium"/>
            <person name="Kohler A."/>
            <person name="Kuo A."/>
            <person name="Nagy L.G."/>
            <person name="Floudas D."/>
            <person name="Copeland A."/>
            <person name="Barry K.W."/>
            <person name="Cichocki N."/>
            <person name="Veneault-Fourrey C."/>
            <person name="LaButti K."/>
            <person name="Lindquist E.A."/>
            <person name="Lipzen A."/>
            <person name="Lundell T."/>
            <person name="Morin E."/>
            <person name="Murat C."/>
            <person name="Riley R."/>
            <person name="Ohm R."/>
            <person name="Sun H."/>
            <person name="Tunlid A."/>
            <person name="Henrissat B."/>
            <person name="Grigoriev I.V."/>
            <person name="Hibbett D.S."/>
            <person name="Martin F."/>
        </authorList>
    </citation>
    <scope>NUCLEOTIDE SEQUENCE [LARGE SCALE GENOMIC DNA]</scope>
    <source>
        <strain evidence="4">Foug A</strain>
    </source>
</reference>
<protein>
    <recommendedName>
        <fullName evidence="5">Piwi domain-containing protein</fullName>
    </recommendedName>
</protein>
<dbReference type="Pfam" id="PF02170">
    <property type="entry name" value="PAZ"/>
    <property type="match status" value="1"/>
</dbReference>
<dbReference type="SUPFAM" id="SSF53098">
    <property type="entry name" value="Ribonuclease H-like"/>
    <property type="match status" value="1"/>
</dbReference>
<dbReference type="SMART" id="SM00950">
    <property type="entry name" value="Piwi"/>
    <property type="match status" value="1"/>
</dbReference>
<dbReference type="Gene3D" id="3.30.420.10">
    <property type="entry name" value="Ribonuclease H-like superfamily/Ribonuclease H"/>
    <property type="match status" value="1"/>
</dbReference>
<dbReference type="SMART" id="SM01163">
    <property type="entry name" value="DUF1785"/>
    <property type="match status" value="1"/>
</dbReference>
<dbReference type="InterPro" id="IPR003165">
    <property type="entry name" value="Piwi"/>
</dbReference>
<sequence>MSARSNLQVQTNSFKIERLNDKKQYHHCALMTPYIGAWTVIVSFHPELNKASRRIEFFERLQNHTQPETFTPKVIYDGDAIAYSSHVLAFGQSQTFEINMSDRPTTSTTSKRNYTITLKRVDAAVIDFNELRQFIEGRIKQQTPKVIQAITLLQLIVRQAPNLKYPNNVKAFFAKEVGYRKLGGGLDIWKGFYQSVRPAINRLLINVDVTSGVMYQEGRFIDVALSVLEQSDVRALRLDPSSPAFRKLKSFFKNVFIGLEHLKLRKRRIADIIPRAGFYEFKKDSDPNDMTVQQYYRETYNIHIKYPDIIGIALKGRDGPVVIPAELCRVLPDQRYTRKLPQEYTKHMVEFTSEKPRARLQSILNGIGNATVLDYQNSPFVMEAGLVIAKEPTVIDGHLLTPPAIQYEKGRPPVSPRNGGWNVVNQRFHRPANISTWAVVDYSLNKSRGRANTERFVKMLAECCQQLGMSVSPPQAFLMGTGSQTVARDLKEASARTGKNSPDLLLVVLPSSAADIRFAVKHYGDVRHGVSTQCVREDKIAKANNQYCNNVAMKINAKLGGINAVPSAVLHKLPRPFTIMGVDVGHPSPGVTDQPSVASLVFSHDYQGVCYESITSIQRPRLEIIENLGSMMTKAIRIFYGRNKVPPYHLVLFRDGLSEGEYAKAADKEIQAIRDAIDALWAETGAKEEKPLLTYIVVGKKHHVRFFPKSEREGDKSGNCPAGFVADKGIGNPIAQDFYLQSHGGLLGTSRPSHYIVLRDDNFKGNVDVMQNLAFSLCHAYARATRSVSIPAPVYYADIICARANFHFNPELHYDDSAGSTISGGASFDLSRWQNGYFPKHENLRGKMHFM</sequence>
<reference evidence="3 4" key="1">
    <citation type="submission" date="2014-04" db="EMBL/GenBank/DDBJ databases">
        <authorList>
            <consortium name="DOE Joint Genome Institute"/>
            <person name="Kuo A."/>
            <person name="Kohler A."/>
            <person name="Nagy L.G."/>
            <person name="Floudas D."/>
            <person name="Copeland A."/>
            <person name="Barry K.W."/>
            <person name="Cichocki N."/>
            <person name="Veneault-Fourrey C."/>
            <person name="LaButti K."/>
            <person name="Lindquist E.A."/>
            <person name="Lipzen A."/>
            <person name="Lundell T."/>
            <person name="Morin E."/>
            <person name="Murat C."/>
            <person name="Sun H."/>
            <person name="Tunlid A."/>
            <person name="Henrissat B."/>
            <person name="Grigoriev I.V."/>
            <person name="Hibbett D.S."/>
            <person name="Martin F."/>
            <person name="Nordberg H.P."/>
            <person name="Cantor M.N."/>
            <person name="Hua S.X."/>
        </authorList>
    </citation>
    <scope>NUCLEOTIDE SEQUENCE [LARGE SCALE GENOMIC DNA]</scope>
    <source>
        <strain evidence="3 4">Foug A</strain>
    </source>
</reference>
<evidence type="ECO:0000259" key="1">
    <source>
        <dbReference type="PROSITE" id="PS50821"/>
    </source>
</evidence>
<organism evidence="3 4">
    <name type="scientific">Scleroderma citrinum Foug A</name>
    <dbReference type="NCBI Taxonomy" id="1036808"/>
    <lineage>
        <taxon>Eukaryota</taxon>
        <taxon>Fungi</taxon>
        <taxon>Dikarya</taxon>
        <taxon>Basidiomycota</taxon>
        <taxon>Agaricomycotina</taxon>
        <taxon>Agaricomycetes</taxon>
        <taxon>Agaricomycetidae</taxon>
        <taxon>Boletales</taxon>
        <taxon>Sclerodermatineae</taxon>
        <taxon>Sclerodermataceae</taxon>
        <taxon>Scleroderma</taxon>
    </lineage>
</organism>
<dbReference type="HOGENOM" id="CLU_004544_4_3_1"/>
<dbReference type="EMBL" id="KN822098">
    <property type="protein sequence ID" value="KIM57606.1"/>
    <property type="molecule type" value="Genomic_DNA"/>
</dbReference>
<dbReference type="InterPro" id="IPR032474">
    <property type="entry name" value="Argonaute_N"/>
</dbReference>
<dbReference type="SUPFAM" id="SSF101690">
    <property type="entry name" value="PAZ domain"/>
    <property type="match status" value="1"/>
</dbReference>
<dbReference type="Pfam" id="PF08699">
    <property type="entry name" value="ArgoL1"/>
    <property type="match status" value="1"/>
</dbReference>
<dbReference type="InterPro" id="IPR036085">
    <property type="entry name" value="PAZ_dom_sf"/>
</dbReference>
<gene>
    <name evidence="3" type="ORF">SCLCIDRAFT_28704</name>
</gene>
<dbReference type="Pfam" id="PF02171">
    <property type="entry name" value="Piwi"/>
    <property type="match status" value="1"/>
</dbReference>
<evidence type="ECO:0000313" key="4">
    <source>
        <dbReference type="Proteomes" id="UP000053989"/>
    </source>
</evidence>
<dbReference type="InterPro" id="IPR012337">
    <property type="entry name" value="RNaseH-like_sf"/>
</dbReference>
<dbReference type="Pfam" id="PF16486">
    <property type="entry name" value="ArgoN"/>
    <property type="match status" value="1"/>
</dbReference>
<dbReference type="Proteomes" id="UP000053989">
    <property type="component" value="Unassembled WGS sequence"/>
</dbReference>
<dbReference type="FunCoup" id="A0A0C3DNN9">
    <property type="interactions" value="236"/>
</dbReference>
<dbReference type="Gene3D" id="2.170.260.10">
    <property type="entry name" value="paz domain"/>
    <property type="match status" value="1"/>
</dbReference>
<dbReference type="Pfam" id="PF16487">
    <property type="entry name" value="ArgoMid"/>
    <property type="match status" value="1"/>
</dbReference>
<dbReference type="PROSITE" id="PS50821">
    <property type="entry name" value="PAZ"/>
    <property type="match status" value="1"/>
</dbReference>